<evidence type="ECO:0000313" key="1">
    <source>
        <dbReference type="EMBL" id="MBS0123668.1"/>
    </source>
</evidence>
<organism evidence="1 2">
    <name type="scientific">Thetidibacter halocola</name>
    <dbReference type="NCBI Taxonomy" id="2827239"/>
    <lineage>
        <taxon>Bacteria</taxon>
        <taxon>Pseudomonadati</taxon>
        <taxon>Pseudomonadota</taxon>
        <taxon>Alphaproteobacteria</taxon>
        <taxon>Rhodobacterales</taxon>
        <taxon>Roseobacteraceae</taxon>
        <taxon>Thetidibacter</taxon>
    </lineage>
</organism>
<evidence type="ECO:0000313" key="2">
    <source>
        <dbReference type="Proteomes" id="UP000681356"/>
    </source>
</evidence>
<dbReference type="RefSeq" id="WP_212535634.1">
    <property type="nucleotide sequence ID" value="NZ_JAGTUU010000002.1"/>
</dbReference>
<dbReference type="SUPFAM" id="SSF140566">
    <property type="entry name" value="FlgN-like"/>
    <property type="match status" value="1"/>
</dbReference>
<dbReference type="EMBL" id="JAGTUU010000002">
    <property type="protein sequence ID" value="MBS0123668.1"/>
    <property type="molecule type" value="Genomic_DNA"/>
</dbReference>
<dbReference type="GO" id="GO:0044780">
    <property type="term" value="P:bacterial-type flagellum assembly"/>
    <property type="evidence" value="ECO:0007669"/>
    <property type="project" value="InterPro"/>
</dbReference>
<reference evidence="1" key="1">
    <citation type="submission" date="2021-04" db="EMBL/GenBank/DDBJ databases">
        <authorList>
            <person name="Yoon J."/>
        </authorList>
    </citation>
    <scope>NUCLEOTIDE SEQUENCE</scope>
    <source>
        <strain evidence="1">KMU-90</strain>
    </source>
</reference>
<protein>
    <recommendedName>
        <fullName evidence="3">Flagellar protein FlgN</fullName>
    </recommendedName>
</protein>
<proteinExistence type="predicted"/>
<comment type="caution">
    <text evidence="1">The sequence shown here is derived from an EMBL/GenBank/DDBJ whole genome shotgun (WGS) entry which is preliminary data.</text>
</comment>
<name>A0A8J7WE28_9RHOB</name>
<dbReference type="AlphaFoldDB" id="A0A8J7WE28"/>
<dbReference type="Proteomes" id="UP000681356">
    <property type="component" value="Unassembled WGS sequence"/>
</dbReference>
<keyword evidence="2" id="KW-1185">Reference proteome</keyword>
<accession>A0A8J7WE28</accession>
<dbReference type="InterPro" id="IPR036679">
    <property type="entry name" value="FlgN-like_sf"/>
</dbReference>
<dbReference type="Gene3D" id="1.20.58.300">
    <property type="entry name" value="FlgN-like"/>
    <property type="match status" value="1"/>
</dbReference>
<gene>
    <name evidence="1" type="ORF">KB874_05925</name>
</gene>
<sequence>MTSIADRLADLLESERQALLAGDFDRIATLLEEKQSLAKALGDDPVSVESLQPLQGALRRNQALFDRALEGVRAVVSRLGSVQALGRSFDSYDAKGRRFSIDNPATNQLEKRA</sequence>
<evidence type="ECO:0008006" key="3">
    <source>
        <dbReference type="Google" id="ProtNLM"/>
    </source>
</evidence>